<feature type="non-terminal residue" evidence="2">
    <location>
        <position position="526"/>
    </location>
</feature>
<dbReference type="STRING" id="1844.UG56_021605"/>
<proteinExistence type="predicted"/>
<feature type="transmembrane region" description="Helical" evidence="1">
    <location>
        <begin position="191"/>
        <end position="215"/>
    </location>
</feature>
<feature type="transmembrane region" description="Helical" evidence="1">
    <location>
        <begin position="294"/>
        <end position="316"/>
    </location>
</feature>
<accession>A0A1J4MZ45</accession>
<name>A0A1J4MZ45_9ACTN</name>
<reference evidence="2" key="1">
    <citation type="submission" date="2016-10" db="EMBL/GenBank/DDBJ databases">
        <title>Draft Genome Sequence of Nocardioides luteus Strain BAFB, an Alkane-Degrading Bacterium Isolated from JP-7 Polluted Soil.</title>
        <authorList>
            <person name="Brown L."/>
            <person name="Ruiz O.N."/>
            <person name="Gunasekera T."/>
        </authorList>
    </citation>
    <scope>NUCLEOTIDE SEQUENCE [LARGE SCALE GENOMIC DNA]</scope>
    <source>
        <strain evidence="2">BAFB</strain>
    </source>
</reference>
<keyword evidence="1" id="KW-1133">Transmembrane helix</keyword>
<protein>
    <recommendedName>
        <fullName evidence="4">ABC transporter permease</fullName>
    </recommendedName>
</protein>
<keyword evidence="1" id="KW-0812">Transmembrane</keyword>
<feature type="transmembrane region" description="Helical" evidence="1">
    <location>
        <begin position="336"/>
        <end position="365"/>
    </location>
</feature>
<organism evidence="2 3">
    <name type="scientific">Nocardioides luteus</name>
    <dbReference type="NCBI Taxonomy" id="1844"/>
    <lineage>
        <taxon>Bacteria</taxon>
        <taxon>Bacillati</taxon>
        <taxon>Actinomycetota</taxon>
        <taxon>Actinomycetes</taxon>
        <taxon>Propionibacteriales</taxon>
        <taxon>Nocardioidaceae</taxon>
        <taxon>Nocardioides</taxon>
    </lineage>
</organism>
<evidence type="ECO:0008006" key="4">
    <source>
        <dbReference type="Google" id="ProtNLM"/>
    </source>
</evidence>
<feature type="transmembrane region" description="Helical" evidence="1">
    <location>
        <begin position="386"/>
        <end position="411"/>
    </location>
</feature>
<dbReference type="EMBL" id="JZDQ02000035">
    <property type="protein sequence ID" value="OIJ24614.1"/>
    <property type="molecule type" value="Genomic_DNA"/>
</dbReference>
<keyword evidence="1" id="KW-0472">Membrane</keyword>
<feature type="transmembrane region" description="Helical" evidence="1">
    <location>
        <begin position="503"/>
        <end position="520"/>
    </location>
</feature>
<dbReference type="RefSeq" id="WP_045547421.1">
    <property type="nucleotide sequence ID" value="NZ_JZDQ02000035.1"/>
</dbReference>
<feature type="transmembrane region" description="Helical" evidence="1">
    <location>
        <begin position="20"/>
        <end position="37"/>
    </location>
</feature>
<dbReference type="OrthoDB" id="2014935at2"/>
<dbReference type="AlphaFoldDB" id="A0A1J4MZ45"/>
<feature type="transmembrane region" description="Helical" evidence="1">
    <location>
        <begin position="235"/>
        <end position="255"/>
    </location>
</feature>
<dbReference type="Proteomes" id="UP000033772">
    <property type="component" value="Unassembled WGS sequence"/>
</dbReference>
<keyword evidence="3" id="KW-1185">Reference proteome</keyword>
<feature type="transmembrane region" description="Helical" evidence="1">
    <location>
        <begin position="80"/>
        <end position="100"/>
    </location>
</feature>
<feature type="transmembrane region" description="Helical" evidence="1">
    <location>
        <begin position="458"/>
        <end position="483"/>
    </location>
</feature>
<evidence type="ECO:0000313" key="3">
    <source>
        <dbReference type="Proteomes" id="UP000033772"/>
    </source>
</evidence>
<evidence type="ECO:0000256" key="1">
    <source>
        <dbReference type="SAM" id="Phobius"/>
    </source>
</evidence>
<feature type="transmembrane region" description="Helical" evidence="1">
    <location>
        <begin position="160"/>
        <end position="179"/>
    </location>
</feature>
<sequence length="526" mass="54681">MSAYAGTALLTRTALRRDRVIIPVWVAVLTLMVYASAVGTESIYSSEAERVHTAEGLNASGATVALYGPILDVHSLGELAMTKMTVLYAIFVAVLLVVLVRRHTRVEEESGRLELVGGTAVGAEAPTASALVEATGVSLLVGVLAALASIGGGLPATGSIVFGATWTGIGLVATGITAVTSQLSASARTCASLTAGAIGVLYILRAIGDTSVSWLSWLTPFGWNTQIRAWSEPRWWMLLLYVGLAVVLVGVARVLHGRRDLGSGMIAARPGPAVGSPRLADALALCVRLNSSALITWSIAIAAMGAVFGAIVPGFGDLLDSDSAQEMLQRLGGEGAMADTMVAAVLSIVAIVITFFAISVISHAGSDESDGRAETVLATATSRSRWYWSAVLVAFAGALWLLFLAGLFMWIGFGAAGSADGSHPDQIVPAALAWTPAVWLTSALAAGLLALRRSSLGYALPALCLVITLVGELLEAPGWFLGISPYSHVPQMPNESFAWAPELTLTALTAAVLLGAWGWFRTRDIG</sequence>
<evidence type="ECO:0000313" key="2">
    <source>
        <dbReference type="EMBL" id="OIJ24614.1"/>
    </source>
</evidence>
<feature type="transmembrane region" description="Helical" evidence="1">
    <location>
        <begin position="431"/>
        <end position="451"/>
    </location>
</feature>
<gene>
    <name evidence="2" type="ORF">UG56_021605</name>
</gene>
<feature type="transmembrane region" description="Helical" evidence="1">
    <location>
        <begin position="136"/>
        <end position="154"/>
    </location>
</feature>
<comment type="caution">
    <text evidence="2">The sequence shown here is derived from an EMBL/GenBank/DDBJ whole genome shotgun (WGS) entry which is preliminary data.</text>
</comment>